<feature type="repeat" description="WD" evidence="3">
    <location>
        <begin position="203"/>
        <end position="234"/>
    </location>
</feature>
<evidence type="ECO:0000313" key="5">
    <source>
        <dbReference type="Proteomes" id="UP001211065"/>
    </source>
</evidence>
<dbReference type="InterPro" id="IPR015943">
    <property type="entry name" value="WD40/YVTN_repeat-like_dom_sf"/>
</dbReference>
<keyword evidence="1 3" id="KW-0853">WD repeat</keyword>
<dbReference type="Proteomes" id="UP001211065">
    <property type="component" value="Unassembled WGS sequence"/>
</dbReference>
<keyword evidence="2" id="KW-0677">Repeat</keyword>
<dbReference type="InterPro" id="IPR036322">
    <property type="entry name" value="WD40_repeat_dom_sf"/>
</dbReference>
<dbReference type="SUPFAM" id="SSF50978">
    <property type="entry name" value="WD40 repeat-like"/>
    <property type="match status" value="1"/>
</dbReference>
<name>A0AAD5U8H6_9FUNG</name>
<dbReference type="EMBL" id="JADGJW010000019">
    <property type="protein sequence ID" value="KAJ3227276.1"/>
    <property type="molecule type" value="Genomic_DNA"/>
</dbReference>
<gene>
    <name evidence="4" type="ORF">HK099_002640</name>
</gene>
<organism evidence="4 5">
    <name type="scientific">Clydaea vesicula</name>
    <dbReference type="NCBI Taxonomy" id="447962"/>
    <lineage>
        <taxon>Eukaryota</taxon>
        <taxon>Fungi</taxon>
        <taxon>Fungi incertae sedis</taxon>
        <taxon>Chytridiomycota</taxon>
        <taxon>Chytridiomycota incertae sedis</taxon>
        <taxon>Chytridiomycetes</taxon>
        <taxon>Lobulomycetales</taxon>
        <taxon>Lobulomycetaceae</taxon>
        <taxon>Clydaea</taxon>
    </lineage>
</organism>
<comment type="caution">
    <text evidence="4">The sequence shown here is derived from an EMBL/GenBank/DDBJ whole genome shotgun (WGS) entry which is preliminary data.</text>
</comment>
<evidence type="ECO:0000256" key="3">
    <source>
        <dbReference type="PROSITE-ProRule" id="PRU00221"/>
    </source>
</evidence>
<dbReference type="InterPro" id="IPR006594">
    <property type="entry name" value="LisH"/>
</dbReference>
<dbReference type="PROSITE" id="PS50082">
    <property type="entry name" value="WD_REPEATS_2"/>
    <property type="match status" value="2"/>
</dbReference>
<dbReference type="Pfam" id="PF00400">
    <property type="entry name" value="WD40"/>
    <property type="match status" value="2"/>
</dbReference>
<proteinExistence type="predicted"/>
<evidence type="ECO:0000256" key="1">
    <source>
        <dbReference type="ARBA" id="ARBA00022574"/>
    </source>
</evidence>
<dbReference type="PROSITE" id="PS50896">
    <property type="entry name" value="LISH"/>
    <property type="match status" value="1"/>
</dbReference>
<dbReference type="AlphaFoldDB" id="A0AAD5U8H6"/>
<protein>
    <submittedName>
        <fullName evidence="4">Uncharacterized protein</fullName>
    </submittedName>
</protein>
<sequence length="400" mass="44705">MAVDIKLWAFGLINQFLIDNNLLETAQKLSTEAADIMEDLPNMILPEHSVNRSLLSILETYQCMNLSNSLQNVKLEKALDVEVLVKPNGAFPKKQEKIFDLIHNGNVLCCKIFKVPLATFPDQSSDDIPQFSTFKVLVTSGTDKLIKFTNLTSGKLIIFFNHHSGSCLDFDQHPVNLNLILTCGMDGTHHLLDLTTCQVRKSWSDHKKYVTGVKFSLEGNNFATASYDKSVNIYREDGTADYSLVHKLNFGGMVERDNCLHQITMGGNYSHSKTNMNENQDDWVSFTPMHLEGAPSGNHILVYTDSQAGMLTLVRKNGGQVCSFYGTSVDGFSQPRCCFDKSGAYIFATSDDKIFVYEVFSGTCVYKLSGHKGLIRNIFYDIESGALVSCSFDGTVRLWR</sequence>
<dbReference type="InterPro" id="IPR001680">
    <property type="entry name" value="WD40_rpt"/>
</dbReference>
<dbReference type="PANTHER" id="PTHR19848">
    <property type="entry name" value="WD40 REPEAT PROTEIN"/>
    <property type="match status" value="1"/>
</dbReference>
<evidence type="ECO:0000256" key="2">
    <source>
        <dbReference type="ARBA" id="ARBA00022737"/>
    </source>
</evidence>
<reference evidence="4" key="1">
    <citation type="submission" date="2020-05" db="EMBL/GenBank/DDBJ databases">
        <title>Phylogenomic resolution of chytrid fungi.</title>
        <authorList>
            <person name="Stajich J.E."/>
            <person name="Amses K."/>
            <person name="Simmons R."/>
            <person name="Seto K."/>
            <person name="Myers J."/>
            <person name="Bonds A."/>
            <person name="Quandt C.A."/>
            <person name="Barry K."/>
            <person name="Liu P."/>
            <person name="Grigoriev I."/>
            <person name="Longcore J.E."/>
            <person name="James T.Y."/>
        </authorList>
    </citation>
    <scope>NUCLEOTIDE SEQUENCE</scope>
    <source>
        <strain evidence="4">JEL0476</strain>
    </source>
</reference>
<dbReference type="SMART" id="SM00320">
    <property type="entry name" value="WD40"/>
    <property type="match status" value="4"/>
</dbReference>
<dbReference type="PANTHER" id="PTHR19848:SF8">
    <property type="entry name" value="F-BOX AND WD REPEAT DOMAIN CONTAINING 7"/>
    <property type="match status" value="1"/>
</dbReference>
<feature type="repeat" description="WD" evidence="3">
    <location>
        <begin position="368"/>
        <end position="400"/>
    </location>
</feature>
<dbReference type="PROSITE" id="PS50294">
    <property type="entry name" value="WD_REPEATS_REGION"/>
    <property type="match status" value="1"/>
</dbReference>
<evidence type="ECO:0000313" key="4">
    <source>
        <dbReference type="EMBL" id="KAJ3227276.1"/>
    </source>
</evidence>
<dbReference type="Gene3D" id="2.130.10.10">
    <property type="entry name" value="YVTN repeat-like/Quinoprotein amine dehydrogenase"/>
    <property type="match status" value="2"/>
</dbReference>
<keyword evidence="5" id="KW-1185">Reference proteome</keyword>
<accession>A0AAD5U8H6</accession>